<dbReference type="Pfam" id="PF20434">
    <property type="entry name" value="BD-FAE"/>
    <property type="match status" value="1"/>
</dbReference>
<reference evidence="4 5" key="1">
    <citation type="submission" date="2023-10" db="EMBL/GenBank/DDBJ databases">
        <title>Hymenobacter endophyticus sp. nov., an isolate from the leaf tissues of wheat.</title>
        <authorList>
            <person name="Dai Y."/>
        </authorList>
    </citation>
    <scope>NUCLEOTIDE SEQUENCE [LARGE SCALE GENOMIC DNA]</scope>
    <source>
        <strain evidence="4 5">ZK17L-C2</strain>
    </source>
</reference>
<dbReference type="Proteomes" id="UP001250698">
    <property type="component" value="Unassembled WGS sequence"/>
</dbReference>
<name>A0ABU3TDP3_9BACT</name>
<dbReference type="InterPro" id="IPR029058">
    <property type="entry name" value="AB_hydrolase_fold"/>
</dbReference>
<dbReference type="InterPro" id="IPR050300">
    <property type="entry name" value="GDXG_lipolytic_enzyme"/>
</dbReference>
<dbReference type="SUPFAM" id="SSF53474">
    <property type="entry name" value="alpha/beta-Hydrolases"/>
    <property type="match status" value="1"/>
</dbReference>
<protein>
    <submittedName>
        <fullName evidence="4">Alpha/beta hydrolase</fullName>
    </submittedName>
</protein>
<keyword evidence="2" id="KW-0732">Signal</keyword>
<feature type="signal peptide" evidence="2">
    <location>
        <begin position="1"/>
        <end position="21"/>
    </location>
</feature>
<evidence type="ECO:0000259" key="3">
    <source>
        <dbReference type="Pfam" id="PF20434"/>
    </source>
</evidence>
<gene>
    <name evidence="4" type="ORF">ROI90_03770</name>
</gene>
<proteinExistence type="predicted"/>
<dbReference type="Gene3D" id="3.40.50.1820">
    <property type="entry name" value="alpha/beta hydrolase"/>
    <property type="match status" value="1"/>
</dbReference>
<dbReference type="EMBL" id="JAWDJT010000002">
    <property type="protein sequence ID" value="MDU0369501.1"/>
    <property type="molecule type" value="Genomic_DNA"/>
</dbReference>
<dbReference type="RefSeq" id="WP_315996993.1">
    <property type="nucleotide sequence ID" value="NZ_JAWDJT010000002.1"/>
</dbReference>
<evidence type="ECO:0000256" key="2">
    <source>
        <dbReference type="SAM" id="SignalP"/>
    </source>
</evidence>
<feature type="chain" id="PRO_5046118309" evidence="2">
    <location>
        <begin position="22"/>
        <end position="408"/>
    </location>
</feature>
<comment type="caution">
    <text evidence="4">The sequence shown here is derived from an EMBL/GenBank/DDBJ whole genome shotgun (WGS) entry which is preliminary data.</text>
</comment>
<feature type="domain" description="BD-FAE-like" evidence="3">
    <location>
        <begin position="63"/>
        <end position="199"/>
    </location>
</feature>
<dbReference type="GO" id="GO:0016787">
    <property type="term" value="F:hydrolase activity"/>
    <property type="evidence" value="ECO:0007669"/>
    <property type="project" value="UniProtKB-KW"/>
</dbReference>
<dbReference type="PANTHER" id="PTHR48081">
    <property type="entry name" value="AB HYDROLASE SUPERFAMILY PROTEIN C4A8.06C"/>
    <property type="match status" value="1"/>
</dbReference>
<sequence>MKKLLLALLCVWLGSAGATSAQSRIDTTGGRYYRPIFANITRTQDVTYGAATDFLGSNQNLRLDVYQPTGDTVRRRPLLVFAHGGGFVSGNKNDADVVELCTRFARMGYVTASIDYRLLFLPFDTVNIGRAAIRATQDMRAAVRFFRRDAATARTYRIHSDFIYAGGSSAGAFMALQTGYLDKAAEVPAYIGLADLGGLEGNSGNPGYSSAVRGVINLCGALGRPAWIEPGNVPLVSLHGTADAVVPYGAGTVGGGLPPQKVYGSSILHARATAVGIVNRLYTFKRAGHVPYSGSSATAMAYMDTTTRVVRDFLRPLLRQPAVVTATKSAAGTTPQAYPVPATGTVQLQWPAALAFRPQPVEVLDATGRVVRRLRWEQPTLLIRREALPAGTYLVRAPGLVARRIVFE</sequence>
<organism evidence="4 5">
    <name type="scientific">Hymenobacter endophyticus</name>
    <dbReference type="NCBI Taxonomy" id="3076335"/>
    <lineage>
        <taxon>Bacteria</taxon>
        <taxon>Pseudomonadati</taxon>
        <taxon>Bacteroidota</taxon>
        <taxon>Cytophagia</taxon>
        <taxon>Cytophagales</taxon>
        <taxon>Hymenobacteraceae</taxon>
        <taxon>Hymenobacter</taxon>
    </lineage>
</organism>
<keyword evidence="5" id="KW-1185">Reference proteome</keyword>
<evidence type="ECO:0000313" key="4">
    <source>
        <dbReference type="EMBL" id="MDU0369501.1"/>
    </source>
</evidence>
<keyword evidence="1 4" id="KW-0378">Hydrolase</keyword>
<dbReference type="InterPro" id="IPR049492">
    <property type="entry name" value="BD-FAE-like_dom"/>
</dbReference>
<accession>A0ABU3TDP3</accession>
<evidence type="ECO:0000313" key="5">
    <source>
        <dbReference type="Proteomes" id="UP001250698"/>
    </source>
</evidence>
<evidence type="ECO:0000256" key="1">
    <source>
        <dbReference type="ARBA" id="ARBA00022801"/>
    </source>
</evidence>